<feature type="transmembrane region" description="Helical" evidence="1">
    <location>
        <begin position="187"/>
        <end position="212"/>
    </location>
</feature>
<evidence type="ECO:0000313" key="3">
    <source>
        <dbReference type="EMBL" id="CAE1309566.1"/>
    </source>
</evidence>
<keyword evidence="4" id="KW-1185">Reference proteome</keyword>
<evidence type="ECO:0000313" key="4">
    <source>
        <dbReference type="Proteomes" id="UP000597762"/>
    </source>
</evidence>
<proteinExistence type="predicted"/>
<feature type="transmembrane region" description="Helical" evidence="1">
    <location>
        <begin position="72"/>
        <end position="100"/>
    </location>
</feature>
<accession>A0A812DVI6</accession>
<dbReference type="Proteomes" id="UP000597762">
    <property type="component" value="Unassembled WGS sequence"/>
</dbReference>
<sequence>MLCLVSISILLLVSSTSESFFDRRWSKVSFYCSVTVTLLPYPSLYFSPFSAVNTSPSIFSFNSYSFTSTLHYLLLFLCANPPLFCFFFGSYVHLVVSYVLKVRLKKDILMESSFRSMQYLPLAWSTFISSITSRLVTRFNLIILFSSNIISLLYFHPFLHFSFVQLLFICSYFFISSFHSSKFSSISLSFLCFYFSSLFSEIYHSNIAFIFLL</sequence>
<organism evidence="3 4">
    <name type="scientific">Acanthosepion pharaonis</name>
    <name type="common">Pharaoh cuttlefish</name>
    <name type="synonym">Sepia pharaonis</name>
    <dbReference type="NCBI Taxonomy" id="158019"/>
    <lineage>
        <taxon>Eukaryota</taxon>
        <taxon>Metazoa</taxon>
        <taxon>Spiralia</taxon>
        <taxon>Lophotrochozoa</taxon>
        <taxon>Mollusca</taxon>
        <taxon>Cephalopoda</taxon>
        <taxon>Coleoidea</taxon>
        <taxon>Decapodiformes</taxon>
        <taxon>Sepiida</taxon>
        <taxon>Sepiina</taxon>
        <taxon>Sepiidae</taxon>
        <taxon>Acanthosepion</taxon>
    </lineage>
</organism>
<evidence type="ECO:0000256" key="2">
    <source>
        <dbReference type="SAM" id="SignalP"/>
    </source>
</evidence>
<feature type="chain" id="PRO_5032972052" evidence="2">
    <location>
        <begin position="20"/>
        <end position="213"/>
    </location>
</feature>
<protein>
    <submittedName>
        <fullName evidence="3">Uncharacterized protein</fullName>
    </submittedName>
</protein>
<name>A0A812DVI6_ACAPH</name>
<evidence type="ECO:0000256" key="1">
    <source>
        <dbReference type="SAM" id="Phobius"/>
    </source>
</evidence>
<feature type="signal peptide" evidence="2">
    <location>
        <begin position="1"/>
        <end position="19"/>
    </location>
</feature>
<comment type="caution">
    <text evidence="3">The sequence shown here is derived from an EMBL/GenBank/DDBJ whole genome shotgun (WGS) entry which is preliminary data.</text>
</comment>
<keyword evidence="1" id="KW-0472">Membrane</keyword>
<feature type="transmembrane region" description="Helical" evidence="1">
    <location>
        <begin position="157"/>
        <end position="175"/>
    </location>
</feature>
<reference evidence="3" key="1">
    <citation type="submission" date="2021-01" db="EMBL/GenBank/DDBJ databases">
        <authorList>
            <person name="Li R."/>
            <person name="Bekaert M."/>
        </authorList>
    </citation>
    <scope>NUCLEOTIDE SEQUENCE</scope>
    <source>
        <strain evidence="3">Farmed</strain>
    </source>
</reference>
<gene>
    <name evidence="3" type="ORF">SPHA_61242</name>
</gene>
<keyword evidence="1" id="KW-0812">Transmembrane</keyword>
<dbReference type="EMBL" id="CAHIKZ030004322">
    <property type="protein sequence ID" value="CAE1309566.1"/>
    <property type="molecule type" value="Genomic_DNA"/>
</dbReference>
<keyword evidence="1" id="KW-1133">Transmembrane helix</keyword>
<keyword evidence="2" id="KW-0732">Signal</keyword>
<dbReference type="AlphaFoldDB" id="A0A812DVI6"/>